<reference evidence="1 2" key="1">
    <citation type="journal article" date="2007" name="Science">
        <title>The Chlamydomonas genome reveals the evolution of key animal and plant functions.</title>
        <authorList>
            <person name="Merchant S.S."/>
            <person name="Prochnik S.E."/>
            <person name="Vallon O."/>
            <person name="Harris E.H."/>
            <person name="Karpowicz S.J."/>
            <person name="Witman G.B."/>
            <person name="Terry A."/>
            <person name="Salamov A."/>
            <person name="Fritz-Laylin L.K."/>
            <person name="Marechal-Drouard L."/>
            <person name="Marshall W.F."/>
            <person name="Qu L.H."/>
            <person name="Nelson D.R."/>
            <person name="Sanderfoot A.A."/>
            <person name="Spalding M.H."/>
            <person name="Kapitonov V.V."/>
            <person name="Ren Q."/>
            <person name="Ferris P."/>
            <person name="Lindquist E."/>
            <person name="Shapiro H."/>
            <person name="Lucas S.M."/>
            <person name="Grimwood J."/>
            <person name="Schmutz J."/>
            <person name="Cardol P."/>
            <person name="Cerutti H."/>
            <person name="Chanfreau G."/>
            <person name="Chen C.L."/>
            <person name="Cognat V."/>
            <person name="Croft M.T."/>
            <person name="Dent R."/>
            <person name="Dutcher S."/>
            <person name="Fernandez E."/>
            <person name="Fukuzawa H."/>
            <person name="Gonzalez-Ballester D."/>
            <person name="Gonzalez-Halphen D."/>
            <person name="Hallmann A."/>
            <person name="Hanikenne M."/>
            <person name="Hippler M."/>
            <person name="Inwood W."/>
            <person name="Jabbari K."/>
            <person name="Kalanon M."/>
            <person name="Kuras R."/>
            <person name="Lefebvre P.A."/>
            <person name="Lemaire S.D."/>
            <person name="Lobanov A.V."/>
            <person name="Lohr M."/>
            <person name="Manuell A."/>
            <person name="Meier I."/>
            <person name="Mets L."/>
            <person name="Mittag M."/>
            <person name="Mittelmeier T."/>
            <person name="Moroney J.V."/>
            <person name="Moseley J."/>
            <person name="Napoli C."/>
            <person name="Nedelcu A.M."/>
            <person name="Niyogi K."/>
            <person name="Novoselov S.V."/>
            <person name="Paulsen I.T."/>
            <person name="Pazour G."/>
            <person name="Purton S."/>
            <person name="Ral J.P."/>
            <person name="Riano-Pachon D.M."/>
            <person name="Riekhof W."/>
            <person name="Rymarquis L."/>
            <person name="Schroda M."/>
            <person name="Stern D."/>
            <person name="Umen J."/>
            <person name="Willows R."/>
            <person name="Wilson N."/>
            <person name="Zimmer S.L."/>
            <person name="Allmer J."/>
            <person name="Balk J."/>
            <person name="Bisova K."/>
            <person name="Chen C.J."/>
            <person name="Elias M."/>
            <person name="Gendler K."/>
            <person name="Hauser C."/>
            <person name="Lamb M.R."/>
            <person name="Ledford H."/>
            <person name="Long J.C."/>
            <person name="Minagawa J."/>
            <person name="Page M.D."/>
            <person name="Pan J."/>
            <person name="Pootakham W."/>
            <person name="Roje S."/>
            <person name="Rose A."/>
            <person name="Stahlberg E."/>
            <person name="Terauchi A.M."/>
            <person name="Yang P."/>
            <person name="Ball S."/>
            <person name="Bowler C."/>
            <person name="Dieckmann C.L."/>
            <person name="Gladyshev V.N."/>
            <person name="Green P."/>
            <person name="Jorgensen R."/>
            <person name="Mayfield S."/>
            <person name="Mueller-Roeber B."/>
            <person name="Rajamani S."/>
            <person name="Sayre R.T."/>
            <person name="Brokstein P."/>
            <person name="Dubchak I."/>
            <person name="Goodstein D."/>
            <person name="Hornick L."/>
            <person name="Huang Y.W."/>
            <person name="Jhaveri J."/>
            <person name="Luo Y."/>
            <person name="Martinez D."/>
            <person name="Ngau W.C."/>
            <person name="Otillar B."/>
            <person name="Poliakov A."/>
            <person name="Porter A."/>
            <person name="Szajkowski L."/>
            <person name="Werner G."/>
            <person name="Zhou K."/>
            <person name="Grigoriev I.V."/>
            <person name="Rokhsar D.S."/>
            <person name="Grossman A.R."/>
        </authorList>
    </citation>
    <scope>NUCLEOTIDE SEQUENCE [LARGE SCALE GENOMIC DNA]</scope>
    <source>
        <strain evidence="2">CC-503</strain>
    </source>
</reference>
<dbReference type="InterPro" id="IPR009959">
    <property type="entry name" value="Cyclase_SnoaL-like"/>
</dbReference>
<dbReference type="Gramene" id="PNW80056">
    <property type="protein sequence ID" value="PNW80056"/>
    <property type="gene ID" value="CHLRE_08g376050v5"/>
</dbReference>
<organism evidence="1 2">
    <name type="scientific">Chlamydomonas reinhardtii</name>
    <name type="common">Chlamydomonas smithii</name>
    <dbReference type="NCBI Taxonomy" id="3055"/>
    <lineage>
        <taxon>Eukaryota</taxon>
        <taxon>Viridiplantae</taxon>
        <taxon>Chlorophyta</taxon>
        <taxon>core chlorophytes</taxon>
        <taxon>Chlorophyceae</taxon>
        <taxon>CS clade</taxon>
        <taxon>Chlamydomonadales</taxon>
        <taxon>Chlamydomonadaceae</taxon>
        <taxon>Chlamydomonas</taxon>
    </lineage>
</organism>
<dbReference type="InParanoid" id="A0A2K3DHP5"/>
<evidence type="ECO:0000313" key="2">
    <source>
        <dbReference type="Proteomes" id="UP000006906"/>
    </source>
</evidence>
<dbReference type="Proteomes" id="UP000006906">
    <property type="component" value="Chromosome 8"/>
</dbReference>
<dbReference type="Gene3D" id="3.10.450.50">
    <property type="match status" value="1"/>
</dbReference>
<dbReference type="Pfam" id="PF07366">
    <property type="entry name" value="SnoaL"/>
    <property type="match status" value="1"/>
</dbReference>
<evidence type="ECO:0008006" key="3">
    <source>
        <dbReference type="Google" id="ProtNLM"/>
    </source>
</evidence>
<proteinExistence type="predicted"/>
<gene>
    <name evidence="1" type="ORF">CHLRE_08g376050v5</name>
</gene>
<dbReference type="AlphaFoldDB" id="A0A2K3DHP5"/>
<dbReference type="ExpressionAtlas" id="A0A2K3DHP5">
    <property type="expression patterns" value="baseline"/>
</dbReference>
<dbReference type="InterPro" id="IPR032710">
    <property type="entry name" value="NTF2-like_dom_sf"/>
</dbReference>
<dbReference type="OrthoDB" id="522097at2759"/>
<name>A0A2K3DHP5_CHLRE</name>
<dbReference type="SUPFAM" id="SSF54427">
    <property type="entry name" value="NTF2-like"/>
    <property type="match status" value="1"/>
</dbReference>
<dbReference type="RefSeq" id="XP_001694384.2">
    <property type="nucleotide sequence ID" value="XM_001694332.2"/>
</dbReference>
<sequence length="119" mass="13355">MFYEDVWSSGKVLKLNTIMAEDHQQHDMVWQPARVGAGRSAMLRGVLAYRAAYPDLVFAVRDVAYSAEGHSVFVAWAAKGTNLGPIRDQPPTHKVTEFQGVSRLQFNEQNQIAASFVFR</sequence>
<dbReference type="GeneID" id="5719943"/>
<keyword evidence="2" id="KW-1185">Reference proteome</keyword>
<dbReference type="PANTHER" id="PTHR38436">
    <property type="entry name" value="POLYKETIDE CYCLASE SNOAL-LIKE DOMAIN"/>
    <property type="match status" value="1"/>
</dbReference>
<protein>
    <recommendedName>
        <fullName evidence="3">SnoaL-like domain-containing protein</fullName>
    </recommendedName>
</protein>
<evidence type="ECO:0000313" key="1">
    <source>
        <dbReference type="EMBL" id="PNW80056.1"/>
    </source>
</evidence>
<dbReference type="KEGG" id="cre:CHLRE_08g376050v5"/>
<dbReference type="EMBL" id="CM008969">
    <property type="protein sequence ID" value="PNW80056.1"/>
    <property type="molecule type" value="Genomic_DNA"/>
</dbReference>
<dbReference type="PANTHER" id="PTHR38436:SF1">
    <property type="entry name" value="ESTER CYCLASE"/>
    <property type="match status" value="1"/>
</dbReference>
<accession>A0A2K3DHP5</accession>
<dbReference type="GO" id="GO:0030638">
    <property type="term" value="P:polyketide metabolic process"/>
    <property type="evidence" value="ECO:0007669"/>
    <property type="project" value="InterPro"/>
</dbReference>
<dbReference type="PaxDb" id="3055-EDP02817"/>